<name>A0A284S889_ARMOS</name>
<evidence type="ECO:0000256" key="1">
    <source>
        <dbReference type="SAM" id="MobiDB-lite"/>
    </source>
</evidence>
<dbReference type="OrthoDB" id="3204289at2759"/>
<keyword evidence="3" id="KW-1185">Reference proteome</keyword>
<accession>A0A284S889</accession>
<protein>
    <submittedName>
        <fullName evidence="2">Uncharacterized protein</fullName>
    </submittedName>
</protein>
<gene>
    <name evidence="2" type="ORF">ARMOST_20777</name>
</gene>
<organism evidence="2 3">
    <name type="scientific">Armillaria ostoyae</name>
    <name type="common">Armillaria root rot fungus</name>
    <dbReference type="NCBI Taxonomy" id="47428"/>
    <lineage>
        <taxon>Eukaryota</taxon>
        <taxon>Fungi</taxon>
        <taxon>Dikarya</taxon>
        <taxon>Basidiomycota</taxon>
        <taxon>Agaricomycotina</taxon>
        <taxon>Agaricomycetes</taxon>
        <taxon>Agaricomycetidae</taxon>
        <taxon>Agaricales</taxon>
        <taxon>Marasmiineae</taxon>
        <taxon>Physalacriaceae</taxon>
        <taxon>Armillaria</taxon>
    </lineage>
</organism>
<feature type="compositionally biased region" description="Acidic residues" evidence="1">
    <location>
        <begin position="302"/>
        <end position="313"/>
    </location>
</feature>
<sequence>MIKKQVINRGILAYFLAKLPGQSPELVESLIDPIDHQNVPRVMKLLMAITQLKDLNTMGMDPITLDQLLCITIYGDLIDAYIQPFINPEYSLTDQLVSLSKAGHMLMALFHSHGTSFTLNQLYSNLQNVVKSSYVSIGKQQDLDSFQPFHIYQQASDQLELTFCEVWTDDHDPNPDTLQLGEDLGAGINQIVVYKHHPTWNRGQRRLSYTGSEGADHVNPQYFKGNLISGSVKLKVAWSLGKMNAIKSLESAGVHFDFDRVLASEGIDFLCPFGGNYYPGMSLDPDRSLVSDAESESGVADDHEDCLDMEENNISDSEATDVKEEDEDEELRLDDFLADKPDADGSVKTSHDVTTDWLTCVGDNRRSKPVHKASILSSLFTSAKLSKD</sequence>
<evidence type="ECO:0000313" key="2">
    <source>
        <dbReference type="EMBL" id="SJL17231.1"/>
    </source>
</evidence>
<dbReference type="EMBL" id="FUEG01000042">
    <property type="protein sequence ID" value="SJL17231.1"/>
    <property type="molecule type" value="Genomic_DNA"/>
</dbReference>
<reference evidence="3" key="1">
    <citation type="journal article" date="2017" name="Nat. Ecol. Evol.">
        <title>Genome expansion and lineage-specific genetic innovations in the forest pathogenic fungi Armillaria.</title>
        <authorList>
            <person name="Sipos G."/>
            <person name="Prasanna A.N."/>
            <person name="Walter M.C."/>
            <person name="O'Connor E."/>
            <person name="Balint B."/>
            <person name="Krizsan K."/>
            <person name="Kiss B."/>
            <person name="Hess J."/>
            <person name="Varga T."/>
            <person name="Slot J."/>
            <person name="Riley R."/>
            <person name="Boka B."/>
            <person name="Rigling D."/>
            <person name="Barry K."/>
            <person name="Lee J."/>
            <person name="Mihaltcheva S."/>
            <person name="LaButti K."/>
            <person name="Lipzen A."/>
            <person name="Waldron R."/>
            <person name="Moloney N.M."/>
            <person name="Sperisen C."/>
            <person name="Kredics L."/>
            <person name="Vagvoelgyi C."/>
            <person name="Patrignani A."/>
            <person name="Fitzpatrick D."/>
            <person name="Nagy I."/>
            <person name="Doyle S."/>
            <person name="Anderson J.B."/>
            <person name="Grigoriev I.V."/>
            <person name="Gueldener U."/>
            <person name="Muensterkoetter M."/>
            <person name="Nagy L.G."/>
        </authorList>
    </citation>
    <scope>NUCLEOTIDE SEQUENCE [LARGE SCALE GENOMIC DNA]</scope>
    <source>
        <strain evidence="3">C18/9</strain>
    </source>
</reference>
<proteinExistence type="predicted"/>
<dbReference type="Proteomes" id="UP000219338">
    <property type="component" value="Unassembled WGS sequence"/>
</dbReference>
<dbReference type="AlphaFoldDB" id="A0A284S889"/>
<dbReference type="STRING" id="47428.A0A284S889"/>
<feature type="region of interest" description="Disordered" evidence="1">
    <location>
        <begin position="288"/>
        <end position="330"/>
    </location>
</feature>
<evidence type="ECO:0000313" key="3">
    <source>
        <dbReference type="Proteomes" id="UP000219338"/>
    </source>
</evidence>